<dbReference type="KEGG" id="nbe:Back2_20240"/>
<dbReference type="RefSeq" id="WP_269461419.1">
    <property type="nucleotide sequence ID" value="NZ_AP019307.1"/>
</dbReference>
<proteinExistence type="predicted"/>
<protein>
    <submittedName>
        <fullName evidence="1">Uncharacterized protein</fullName>
    </submittedName>
</protein>
<evidence type="ECO:0000313" key="2">
    <source>
        <dbReference type="Proteomes" id="UP000271573"/>
    </source>
</evidence>
<sequence length="126" mass="13650">MGGPSRTSIARQRPAEVRAIPLFAYDLNYGDEVAVMSSDEGALVATSVVADKGRYTFRVWREDGDAEVMHAVISDFGEMGCAIELYRDHLLGLACERASVQAVADALSAGEKSGSFVYETGRQQTR</sequence>
<gene>
    <name evidence="1" type="ORF">Back2_20240</name>
</gene>
<dbReference type="AlphaFoldDB" id="A0A3G9IFK5"/>
<dbReference type="Proteomes" id="UP000271573">
    <property type="component" value="Chromosome"/>
</dbReference>
<keyword evidence="2" id="KW-1185">Reference proteome</keyword>
<dbReference type="InterPro" id="IPR025361">
    <property type="entry name" value="DUF4265"/>
</dbReference>
<name>A0A3G9IFK5_9ACTN</name>
<accession>A0A3G9IFK5</accession>
<dbReference type="Pfam" id="PF14085">
    <property type="entry name" value="DUF4265"/>
    <property type="match status" value="1"/>
</dbReference>
<reference evidence="1 2" key="1">
    <citation type="submission" date="2018-11" db="EMBL/GenBank/DDBJ databases">
        <title>Complete genome sequence of Nocardioides baekrokdamisoli strain KCTC 39748.</title>
        <authorList>
            <person name="Kang S.W."/>
            <person name="Lee K.C."/>
            <person name="Kim K.K."/>
            <person name="Kim J.S."/>
            <person name="Kim D.S."/>
            <person name="Ko S.H."/>
            <person name="Yang S.H."/>
            <person name="Shin Y.K."/>
            <person name="Lee J.S."/>
        </authorList>
    </citation>
    <scope>NUCLEOTIDE SEQUENCE [LARGE SCALE GENOMIC DNA]</scope>
    <source>
        <strain evidence="1 2">KCTC 39748</strain>
    </source>
</reference>
<dbReference type="EMBL" id="AP019307">
    <property type="protein sequence ID" value="BBH17737.1"/>
    <property type="molecule type" value="Genomic_DNA"/>
</dbReference>
<evidence type="ECO:0000313" key="1">
    <source>
        <dbReference type="EMBL" id="BBH17737.1"/>
    </source>
</evidence>
<organism evidence="1 2">
    <name type="scientific">Nocardioides baekrokdamisoli</name>
    <dbReference type="NCBI Taxonomy" id="1804624"/>
    <lineage>
        <taxon>Bacteria</taxon>
        <taxon>Bacillati</taxon>
        <taxon>Actinomycetota</taxon>
        <taxon>Actinomycetes</taxon>
        <taxon>Propionibacteriales</taxon>
        <taxon>Nocardioidaceae</taxon>
        <taxon>Nocardioides</taxon>
    </lineage>
</organism>